<dbReference type="InterPro" id="IPR014720">
    <property type="entry name" value="dsRBD_dom"/>
</dbReference>
<keyword evidence="3 8" id="KW-0507">mRNA processing</keyword>
<feature type="binding site" evidence="8">
    <location>
        <position position="115"/>
    </location>
    <ligand>
        <name>Mg(2+)</name>
        <dbReference type="ChEBI" id="CHEBI:18420"/>
    </ligand>
</feature>
<keyword evidence="8" id="KW-0699">rRNA-binding</keyword>
<evidence type="ECO:0000256" key="2">
    <source>
        <dbReference type="ARBA" id="ARBA00010183"/>
    </source>
</evidence>
<evidence type="ECO:0000256" key="1">
    <source>
        <dbReference type="ARBA" id="ARBA00000109"/>
    </source>
</evidence>
<keyword evidence="5 8" id="KW-0255">Endonuclease</keyword>
<keyword evidence="4 8" id="KW-0540">Nuclease</keyword>
<feature type="binding site" evidence="8">
    <location>
        <position position="42"/>
    </location>
    <ligand>
        <name>Mg(2+)</name>
        <dbReference type="ChEBI" id="CHEBI:18420"/>
    </ligand>
</feature>
<reference evidence="11 12" key="1">
    <citation type="submission" date="2023-07" db="EMBL/GenBank/DDBJ databases">
        <authorList>
            <person name="Kim M.K."/>
        </authorList>
    </citation>
    <scope>NUCLEOTIDE SEQUENCE [LARGE SCALE GENOMIC DNA]</scope>
    <source>
        <strain evidence="11 12">KR1UV-12</strain>
    </source>
</reference>
<keyword evidence="8" id="KW-0819">tRNA processing</keyword>
<dbReference type="HAMAP" id="MF_00104">
    <property type="entry name" value="RNase_III"/>
    <property type="match status" value="1"/>
</dbReference>
<keyword evidence="7 8" id="KW-0694">RNA-binding</keyword>
<dbReference type="Proteomes" id="UP001230685">
    <property type="component" value="Unassembled WGS sequence"/>
</dbReference>
<evidence type="ECO:0000256" key="5">
    <source>
        <dbReference type="ARBA" id="ARBA00022759"/>
    </source>
</evidence>
<feature type="domain" description="RNase III" evidence="10">
    <location>
        <begin position="7"/>
        <end position="129"/>
    </location>
</feature>
<dbReference type="NCBIfam" id="TIGR02191">
    <property type="entry name" value="RNaseIII"/>
    <property type="match status" value="1"/>
</dbReference>
<evidence type="ECO:0000256" key="8">
    <source>
        <dbReference type="HAMAP-Rule" id="MF_00104"/>
    </source>
</evidence>
<dbReference type="Pfam" id="PF14622">
    <property type="entry name" value="Ribonucleas_3_3"/>
    <property type="match status" value="1"/>
</dbReference>
<dbReference type="CDD" id="cd00593">
    <property type="entry name" value="RIBOc"/>
    <property type="match status" value="1"/>
</dbReference>
<dbReference type="Gene3D" id="1.10.1520.10">
    <property type="entry name" value="Ribonuclease III domain"/>
    <property type="match status" value="1"/>
</dbReference>
<comment type="cofactor">
    <cofactor evidence="8">
        <name>Mg(2+)</name>
        <dbReference type="ChEBI" id="CHEBI:18420"/>
    </cofactor>
</comment>
<dbReference type="Gene3D" id="3.30.160.20">
    <property type="match status" value="1"/>
</dbReference>
<proteinExistence type="inferred from homology"/>
<keyword evidence="8" id="KW-0460">Magnesium</keyword>
<evidence type="ECO:0000259" key="10">
    <source>
        <dbReference type="PROSITE" id="PS50142"/>
    </source>
</evidence>
<comment type="catalytic activity">
    <reaction evidence="1 8">
        <text>Endonucleolytic cleavage to 5'-phosphomonoester.</text>
        <dbReference type="EC" id="3.1.26.3"/>
    </reaction>
</comment>
<dbReference type="InterPro" id="IPR036389">
    <property type="entry name" value="RNase_III_sf"/>
</dbReference>
<sequence length="223" mass="24080">MTVEPLDDWLARTLGRVPADPAPFARALTHGSHAAEDYQRLEFLGDRVLGLVMAEWLWESFPREAEGQLSKRLNALVTGSVCAEVARELGVRPHLKLGKQALGDGAGDSDNVLGDVMEALIGALYRDAGLDAARTFVRRVWGERVQRHAKAPQHPKSALQEWAAAAGRRAPEYRLLDRSGPGHAPRFTVSVAIGSFASAEATAGNKQEAETAAARALLEKVKS</sequence>
<keyword evidence="8" id="KW-0963">Cytoplasm</keyword>
<keyword evidence="8" id="KW-0698">rRNA processing</keyword>
<evidence type="ECO:0000259" key="9">
    <source>
        <dbReference type="PROSITE" id="PS50137"/>
    </source>
</evidence>
<keyword evidence="12" id="KW-1185">Reference proteome</keyword>
<evidence type="ECO:0000313" key="11">
    <source>
        <dbReference type="EMBL" id="MDP1026916.1"/>
    </source>
</evidence>
<feature type="domain" description="DRBM" evidence="9">
    <location>
        <begin position="154"/>
        <end position="223"/>
    </location>
</feature>
<dbReference type="EC" id="3.1.26.3" evidence="8"/>
<comment type="similarity">
    <text evidence="2">Belongs to the ribonuclease III family.</text>
</comment>
<name>A0ABT9EIZ0_9SPHN</name>
<comment type="function">
    <text evidence="8">Digests double-stranded RNA. Involved in the processing of primary rRNA transcript to yield the immediate precursors to the large and small rRNAs (23S and 16S). Processes some mRNAs, and tRNAs when they are encoded in the rRNA operon. Processes pre-crRNA and tracrRNA of type II CRISPR loci if present in the organism.</text>
</comment>
<evidence type="ECO:0000256" key="4">
    <source>
        <dbReference type="ARBA" id="ARBA00022722"/>
    </source>
</evidence>
<dbReference type="InterPro" id="IPR011907">
    <property type="entry name" value="RNase_III"/>
</dbReference>
<evidence type="ECO:0000256" key="3">
    <source>
        <dbReference type="ARBA" id="ARBA00022664"/>
    </source>
</evidence>
<dbReference type="CDD" id="cd10845">
    <property type="entry name" value="DSRM_RNAse_III_family"/>
    <property type="match status" value="1"/>
</dbReference>
<dbReference type="Pfam" id="PF00035">
    <property type="entry name" value="dsrm"/>
    <property type="match status" value="1"/>
</dbReference>
<organism evidence="11 12">
    <name type="scientific">Sphingomonas aurea</name>
    <dbReference type="NCBI Taxonomy" id="3063994"/>
    <lineage>
        <taxon>Bacteria</taxon>
        <taxon>Pseudomonadati</taxon>
        <taxon>Pseudomonadota</taxon>
        <taxon>Alphaproteobacteria</taxon>
        <taxon>Sphingomonadales</taxon>
        <taxon>Sphingomonadaceae</taxon>
        <taxon>Sphingomonas</taxon>
    </lineage>
</organism>
<dbReference type="EMBL" id="JAUUDS010000002">
    <property type="protein sequence ID" value="MDP1026916.1"/>
    <property type="molecule type" value="Genomic_DNA"/>
</dbReference>
<feature type="binding site" evidence="8">
    <location>
        <position position="118"/>
    </location>
    <ligand>
        <name>Mg(2+)</name>
        <dbReference type="ChEBI" id="CHEBI:18420"/>
    </ligand>
</feature>
<dbReference type="PROSITE" id="PS50142">
    <property type="entry name" value="RNASE_3_2"/>
    <property type="match status" value="1"/>
</dbReference>
<keyword evidence="6 8" id="KW-0378">Hydrolase</keyword>
<dbReference type="SUPFAM" id="SSF54768">
    <property type="entry name" value="dsRNA-binding domain-like"/>
    <property type="match status" value="1"/>
</dbReference>
<dbReference type="SUPFAM" id="SSF69065">
    <property type="entry name" value="RNase III domain-like"/>
    <property type="match status" value="1"/>
</dbReference>
<dbReference type="RefSeq" id="WP_305172841.1">
    <property type="nucleotide sequence ID" value="NZ_JAUUDS010000002.1"/>
</dbReference>
<dbReference type="PANTHER" id="PTHR11207">
    <property type="entry name" value="RIBONUCLEASE III"/>
    <property type="match status" value="1"/>
</dbReference>
<comment type="subcellular location">
    <subcellularLocation>
        <location evidence="8">Cytoplasm</location>
    </subcellularLocation>
</comment>
<comment type="subunit">
    <text evidence="8">Homodimer.</text>
</comment>
<protein>
    <recommendedName>
        <fullName evidence="8">Ribonuclease 3</fullName>
        <ecNumber evidence="8">3.1.26.3</ecNumber>
    </recommendedName>
    <alternativeName>
        <fullName evidence="8">Ribonuclease III</fullName>
        <shortName evidence="8">RNase III</shortName>
    </alternativeName>
</protein>
<evidence type="ECO:0000256" key="6">
    <source>
        <dbReference type="ARBA" id="ARBA00022801"/>
    </source>
</evidence>
<gene>
    <name evidence="8 11" type="primary">rnc</name>
    <name evidence="11" type="ORF">Q5H91_06810</name>
</gene>
<dbReference type="SMART" id="SM00358">
    <property type="entry name" value="DSRM"/>
    <property type="match status" value="1"/>
</dbReference>
<dbReference type="PROSITE" id="PS50137">
    <property type="entry name" value="DS_RBD"/>
    <property type="match status" value="1"/>
</dbReference>
<dbReference type="PROSITE" id="PS00517">
    <property type="entry name" value="RNASE_3_1"/>
    <property type="match status" value="1"/>
</dbReference>
<dbReference type="SMART" id="SM00535">
    <property type="entry name" value="RIBOc"/>
    <property type="match status" value="1"/>
</dbReference>
<comment type="caution">
    <text evidence="11">The sequence shown here is derived from an EMBL/GenBank/DDBJ whole genome shotgun (WGS) entry which is preliminary data.</text>
</comment>
<feature type="active site" evidence="8">
    <location>
        <position position="118"/>
    </location>
</feature>
<feature type="active site" evidence="8">
    <location>
        <position position="46"/>
    </location>
</feature>
<dbReference type="InterPro" id="IPR000999">
    <property type="entry name" value="RNase_III_dom"/>
</dbReference>
<evidence type="ECO:0000313" key="12">
    <source>
        <dbReference type="Proteomes" id="UP001230685"/>
    </source>
</evidence>
<dbReference type="GO" id="GO:0004525">
    <property type="term" value="F:ribonuclease III activity"/>
    <property type="evidence" value="ECO:0007669"/>
    <property type="project" value="UniProtKB-EC"/>
</dbReference>
<dbReference type="PANTHER" id="PTHR11207:SF0">
    <property type="entry name" value="RIBONUCLEASE 3"/>
    <property type="match status" value="1"/>
</dbReference>
<accession>A0ABT9EIZ0</accession>
<keyword evidence="8" id="KW-0479">Metal-binding</keyword>
<evidence type="ECO:0000256" key="7">
    <source>
        <dbReference type="ARBA" id="ARBA00022884"/>
    </source>
</evidence>